<feature type="region of interest" description="Disordered" evidence="1">
    <location>
        <begin position="109"/>
        <end position="157"/>
    </location>
</feature>
<accession>A0ABR0C2W4</accession>
<protein>
    <submittedName>
        <fullName evidence="2">Uncharacterized protein</fullName>
    </submittedName>
</protein>
<gene>
    <name evidence="2" type="ORF">Purlil1_4783</name>
</gene>
<comment type="caution">
    <text evidence="2">The sequence shown here is derived from an EMBL/GenBank/DDBJ whole genome shotgun (WGS) entry which is preliminary data.</text>
</comment>
<proteinExistence type="predicted"/>
<feature type="compositionally biased region" description="Polar residues" evidence="1">
    <location>
        <begin position="112"/>
        <end position="121"/>
    </location>
</feature>
<keyword evidence="3" id="KW-1185">Reference proteome</keyword>
<evidence type="ECO:0000313" key="3">
    <source>
        <dbReference type="Proteomes" id="UP001287286"/>
    </source>
</evidence>
<feature type="region of interest" description="Disordered" evidence="1">
    <location>
        <begin position="212"/>
        <end position="242"/>
    </location>
</feature>
<feature type="region of interest" description="Disordered" evidence="1">
    <location>
        <begin position="69"/>
        <end position="90"/>
    </location>
</feature>
<name>A0ABR0C2W4_PURLI</name>
<dbReference type="EMBL" id="JAWRVI010000014">
    <property type="protein sequence ID" value="KAK4090647.1"/>
    <property type="molecule type" value="Genomic_DNA"/>
</dbReference>
<evidence type="ECO:0000256" key="1">
    <source>
        <dbReference type="SAM" id="MobiDB-lite"/>
    </source>
</evidence>
<organism evidence="2 3">
    <name type="scientific">Purpureocillium lilacinum</name>
    <name type="common">Paecilomyces lilacinus</name>
    <dbReference type="NCBI Taxonomy" id="33203"/>
    <lineage>
        <taxon>Eukaryota</taxon>
        <taxon>Fungi</taxon>
        <taxon>Dikarya</taxon>
        <taxon>Ascomycota</taxon>
        <taxon>Pezizomycotina</taxon>
        <taxon>Sordariomycetes</taxon>
        <taxon>Hypocreomycetidae</taxon>
        <taxon>Hypocreales</taxon>
        <taxon>Ophiocordycipitaceae</taxon>
        <taxon>Purpureocillium</taxon>
    </lineage>
</organism>
<dbReference type="Proteomes" id="UP001287286">
    <property type="component" value="Unassembled WGS sequence"/>
</dbReference>
<reference evidence="2 3" key="1">
    <citation type="journal article" date="2024" name="Microbiol. Resour. Announc.">
        <title>Genome annotations for the ascomycete fungi Trichoderma harzianum, Trichoderma aggressivum, and Purpureocillium lilacinum.</title>
        <authorList>
            <person name="Beijen E.P.W."/>
            <person name="Ohm R.A."/>
        </authorList>
    </citation>
    <scope>NUCLEOTIDE SEQUENCE [LARGE SCALE GENOMIC DNA]</scope>
    <source>
        <strain evidence="2 3">CBS 150709</strain>
    </source>
</reference>
<sequence length="242" mass="27105">MGWEADGAVPYGFAAYGDAHPCCLTREVVASKKQGWLPIPLLGPGGRWEDWRKMSCELPWLMLRTRAGGATRRRRGAPGPAAAPPSIHLSKAVPPSRTLRLLIFARRETTRTHTQPHQANKSRPPALHYHPLQGHTSNEVPSSRLAALSSPRHHRRRPLIHHSSAETGSVALHPSAPLSFCFRSTLARARQSHASFMRPLLVNTSRPPPYYPLLHSFEKSRPPREPIVATDQPSPRHRRPRR</sequence>
<evidence type="ECO:0000313" key="2">
    <source>
        <dbReference type="EMBL" id="KAK4090647.1"/>
    </source>
</evidence>